<protein>
    <submittedName>
        <fullName evidence="2">Uncharacterized protein</fullName>
    </submittedName>
</protein>
<evidence type="ECO:0000313" key="2">
    <source>
        <dbReference type="EMBL" id="APA11402.1"/>
    </source>
</evidence>
<reference evidence="3" key="1">
    <citation type="journal article" date="2017" name="Genome Biol. Evol.">
        <title>The complete genome sequence of the phytopathogenic fungus Sclerotinia sclerotiorum reveals insights into the genome architecture of broad host range pathogens.</title>
        <authorList>
            <person name="Derbyshire M."/>
            <person name="Denton-Giles M."/>
            <person name="Hegedus D."/>
            <person name="Seifbarghy S."/>
            <person name="Rollins J."/>
            <person name="van Kan J."/>
            <person name="Seidl M.F."/>
            <person name="Faino L."/>
            <person name="Mbengue M."/>
            <person name="Navaud O."/>
            <person name="Raffaele S."/>
            <person name="Hammond-Kosack K."/>
            <person name="Heard S."/>
            <person name="Oliver R."/>
        </authorList>
    </citation>
    <scope>NUCLEOTIDE SEQUENCE [LARGE SCALE GENOMIC DNA]</scope>
    <source>
        <strain evidence="3">ATCC 18683 / 1980 / Ss-1</strain>
    </source>
</reference>
<dbReference type="OrthoDB" id="3563996at2759"/>
<dbReference type="EMBL" id="CP017820">
    <property type="protein sequence ID" value="APA11402.1"/>
    <property type="molecule type" value="Genomic_DNA"/>
</dbReference>
<accession>A0A1D9Q9B6</accession>
<dbReference type="AlphaFoldDB" id="A0A1D9Q9B6"/>
<organism evidence="2 3">
    <name type="scientific">Sclerotinia sclerotiorum (strain ATCC 18683 / 1980 / Ss-1)</name>
    <name type="common">White mold</name>
    <name type="synonym">Whetzelinia sclerotiorum</name>
    <dbReference type="NCBI Taxonomy" id="665079"/>
    <lineage>
        <taxon>Eukaryota</taxon>
        <taxon>Fungi</taxon>
        <taxon>Dikarya</taxon>
        <taxon>Ascomycota</taxon>
        <taxon>Pezizomycotina</taxon>
        <taxon>Leotiomycetes</taxon>
        <taxon>Helotiales</taxon>
        <taxon>Sclerotiniaceae</taxon>
        <taxon>Sclerotinia</taxon>
    </lineage>
</organism>
<dbReference type="Proteomes" id="UP000177798">
    <property type="component" value="Chromosome 7"/>
</dbReference>
<name>A0A1D9Q9B6_SCLS1</name>
<proteinExistence type="predicted"/>
<keyword evidence="1" id="KW-0472">Membrane</keyword>
<sequence length="95" mass="10081">MSTTQKILTTIITTTVTIITLTLTLPIPQILQIPLTPLTPAPSTAALALLPTTTLIRGATAPIRCYERITTLASAGDCKRDSRECSEGSLVLTMV</sequence>
<evidence type="ECO:0000313" key="3">
    <source>
        <dbReference type="Proteomes" id="UP000177798"/>
    </source>
</evidence>
<feature type="transmembrane region" description="Helical" evidence="1">
    <location>
        <begin position="7"/>
        <end position="27"/>
    </location>
</feature>
<dbReference type="VEuPathDB" id="FungiDB:sscle_07g061720"/>
<gene>
    <name evidence="2" type="ORF">sscle_07g061720</name>
</gene>
<keyword evidence="1" id="KW-0812">Transmembrane</keyword>
<evidence type="ECO:0000256" key="1">
    <source>
        <dbReference type="SAM" id="Phobius"/>
    </source>
</evidence>
<keyword evidence="1" id="KW-1133">Transmembrane helix</keyword>